<dbReference type="STRING" id="1423820.FC64_GL000261"/>
<feature type="binding site" evidence="4 6">
    <location>
        <begin position="21"/>
        <end position="22"/>
    </location>
    <ligand>
        <name>substrate</name>
    </ligand>
</feature>
<feature type="binding site" evidence="4 6">
    <location>
        <begin position="8"/>
        <end position="15"/>
    </location>
    <ligand>
        <name>substrate</name>
    </ligand>
</feature>
<dbReference type="PATRIC" id="fig|1423820.4.peg.263"/>
<evidence type="ECO:0000256" key="6">
    <source>
        <dbReference type="PIRSR" id="PIRSR613078-2"/>
    </source>
</evidence>
<dbReference type="SMART" id="SM00855">
    <property type="entry name" value="PGAM"/>
    <property type="match status" value="1"/>
</dbReference>
<feature type="binding site" evidence="4 6">
    <location>
        <begin position="114"/>
        <end position="115"/>
    </location>
    <ligand>
        <name>substrate</name>
    </ligand>
</feature>
<dbReference type="Proteomes" id="UP000051291">
    <property type="component" value="Unassembled WGS sequence"/>
</dbReference>
<evidence type="ECO:0000256" key="1">
    <source>
        <dbReference type="ARBA" id="ARBA00006717"/>
    </source>
</evidence>
<dbReference type="CDD" id="cd07067">
    <property type="entry name" value="HP_PGM_like"/>
    <property type="match status" value="1"/>
</dbReference>
<dbReference type="HAMAP" id="MF_01039">
    <property type="entry name" value="PGAM_GpmA"/>
    <property type="match status" value="1"/>
</dbReference>
<evidence type="ECO:0000256" key="7">
    <source>
        <dbReference type="PIRSR" id="PIRSR613078-3"/>
    </source>
</evidence>
<organism evidence="9 10">
    <name type="scientific">Ligilactobacillus araffinosus DSM 20653</name>
    <dbReference type="NCBI Taxonomy" id="1423820"/>
    <lineage>
        <taxon>Bacteria</taxon>
        <taxon>Bacillati</taxon>
        <taxon>Bacillota</taxon>
        <taxon>Bacilli</taxon>
        <taxon>Lactobacillales</taxon>
        <taxon>Lactobacillaceae</taxon>
        <taxon>Ligilactobacillus</taxon>
    </lineage>
</organism>
<accession>A0A0R1ZDF7</accession>
<keyword evidence="4" id="KW-0312">Gluconeogenesis</keyword>
<feature type="active site" description="Tele-phosphohistidine intermediate" evidence="4 5">
    <location>
        <position position="9"/>
    </location>
</feature>
<comment type="catalytic activity">
    <reaction evidence="4 8">
        <text>(2R)-2-phosphoglycerate = (2R)-3-phosphoglycerate</text>
        <dbReference type="Rhea" id="RHEA:15901"/>
        <dbReference type="ChEBI" id="CHEBI:58272"/>
        <dbReference type="ChEBI" id="CHEBI:58289"/>
        <dbReference type="EC" id="5.4.2.11"/>
    </reaction>
</comment>
<feature type="active site" description="Proton donor/acceptor" evidence="4 5">
    <location>
        <position position="87"/>
    </location>
</feature>
<evidence type="ECO:0000256" key="2">
    <source>
        <dbReference type="ARBA" id="ARBA00023152"/>
    </source>
</evidence>
<dbReference type="UniPathway" id="UPA00109">
    <property type="reaction ID" value="UER00186"/>
</dbReference>
<evidence type="ECO:0000256" key="3">
    <source>
        <dbReference type="ARBA" id="ARBA00023235"/>
    </source>
</evidence>
<keyword evidence="10" id="KW-1185">Reference proteome</keyword>
<name>A0A0R1ZDF7_9LACO</name>
<evidence type="ECO:0000256" key="4">
    <source>
        <dbReference type="HAMAP-Rule" id="MF_01039"/>
    </source>
</evidence>
<dbReference type="PANTHER" id="PTHR11931">
    <property type="entry name" value="PHOSPHOGLYCERATE MUTASE"/>
    <property type="match status" value="1"/>
</dbReference>
<dbReference type="GO" id="GO:0004619">
    <property type="term" value="F:phosphoglycerate mutase activity"/>
    <property type="evidence" value="ECO:0007669"/>
    <property type="project" value="UniProtKB-UniRule"/>
</dbReference>
<dbReference type="InterPro" id="IPR029033">
    <property type="entry name" value="His_PPase_superfam"/>
</dbReference>
<comment type="caution">
    <text evidence="9">The sequence shown here is derived from an EMBL/GenBank/DDBJ whole genome shotgun (WGS) entry which is preliminary data.</text>
</comment>
<dbReference type="Gene3D" id="3.40.50.1240">
    <property type="entry name" value="Phosphoglycerate mutase-like"/>
    <property type="match status" value="1"/>
</dbReference>
<comment type="pathway">
    <text evidence="4 8">Carbohydrate degradation; glycolysis; pyruvate from D-glyceraldehyde 3-phosphate: step 3/5.</text>
</comment>
<dbReference type="EC" id="5.4.2.11" evidence="4 8"/>
<keyword evidence="3 4" id="KW-0413">Isomerase</keyword>
<evidence type="ECO:0000256" key="8">
    <source>
        <dbReference type="RuleBase" id="RU004512"/>
    </source>
</evidence>
<dbReference type="AlphaFoldDB" id="A0A0R1ZDF7"/>
<dbReference type="GO" id="GO:0006096">
    <property type="term" value="P:glycolytic process"/>
    <property type="evidence" value="ECO:0007669"/>
    <property type="project" value="UniProtKB-UniRule"/>
</dbReference>
<comment type="caution">
    <text evidence="4">Lacks conserved residue(s) required for the propagation of feature annotation.</text>
</comment>
<reference evidence="9 10" key="1">
    <citation type="journal article" date="2015" name="Genome Announc.">
        <title>Expanding the biotechnology potential of lactobacilli through comparative genomics of 213 strains and associated genera.</title>
        <authorList>
            <person name="Sun Z."/>
            <person name="Harris H.M."/>
            <person name="McCann A."/>
            <person name="Guo C."/>
            <person name="Argimon S."/>
            <person name="Zhang W."/>
            <person name="Yang X."/>
            <person name="Jeffery I.B."/>
            <person name="Cooney J.C."/>
            <person name="Kagawa T.F."/>
            <person name="Liu W."/>
            <person name="Song Y."/>
            <person name="Salvetti E."/>
            <person name="Wrobel A."/>
            <person name="Rasinkangas P."/>
            <person name="Parkhill J."/>
            <person name="Rea M.C."/>
            <person name="O'Sullivan O."/>
            <person name="Ritari J."/>
            <person name="Douillard F.P."/>
            <person name="Paul Ross R."/>
            <person name="Yang R."/>
            <person name="Briner A.E."/>
            <person name="Felis G.E."/>
            <person name="de Vos W.M."/>
            <person name="Barrangou R."/>
            <person name="Klaenhammer T.R."/>
            <person name="Caufield P.W."/>
            <person name="Cui Y."/>
            <person name="Zhang H."/>
            <person name="O'Toole P.W."/>
        </authorList>
    </citation>
    <scope>NUCLEOTIDE SEQUENCE [LARGE SCALE GENOMIC DNA]</scope>
    <source>
        <strain evidence="9 10">DSM 20653</strain>
    </source>
</reference>
<protein>
    <recommendedName>
        <fullName evidence="4 8">2,3-bisphosphoglycerate-dependent phosphoglycerate mutase</fullName>
        <shortName evidence="4">BPG-dependent PGAM</shortName>
        <shortName evidence="4">PGAM</shortName>
        <shortName evidence="4">Phosphoglyceromutase</shortName>
        <shortName evidence="4">dPGM</shortName>
        <ecNumber evidence="4 8">5.4.2.11</ecNumber>
    </recommendedName>
</protein>
<dbReference type="PIRSF" id="PIRSF000709">
    <property type="entry name" value="6PFK_2-Ptase"/>
    <property type="match status" value="1"/>
</dbReference>
<dbReference type="EMBL" id="AYYZ01000014">
    <property type="protein sequence ID" value="KRM52797.1"/>
    <property type="molecule type" value="Genomic_DNA"/>
</dbReference>
<dbReference type="InterPro" id="IPR013078">
    <property type="entry name" value="His_Pase_superF_clade-1"/>
</dbReference>
<evidence type="ECO:0000313" key="9">
    <source>
        <dbReference type="EMBL" id="KRM52797.1"/>
    </source>
</evidence>
<dbReference type="RefSeq" id="WP_057906412.1">
    <property type="nucleotide sequence ID" value="NZ_AYYZ01000014.1"/>
</dbReference>
<evidence type="ECO:0000313" key="10">
    <source>
        <dbReference type="Proteomes" id="UP000051291"/>
    </source>
</evidence>
<feature type="binding site" evidence="4 6">
    <location>
        <position position="98"/>
    </location>
    <ligand>
        <name>substrate</name>
    </ligand>
</feature>
<gene>
    <name evidence="4" type="primary">gpmA</name>
    <name evidence="9" type="ORF">FC64_GL000261</name>
</gene>
<sequence>MVKLVLLRHGQSIANQKNEYTGWSDVPLTALGESQAHSAGRLLREEGIQFGDVHTSVLVRVIKTANIVLDEINQLWIPEHKTWRLNERHYGALRGLNKDYTRQIYGKKQVALWRRSYYSIPPELDKFDDDRRYANVPHDLLPLSESLEMASARIIPYWIDEIAPRLKAGKNQLVVAHGSSLRALLKYLERISDEGIDGVEVYNGEPIVYTLDNQTLEVRNKKVLSYEKKSAD</sequence>
<dbReference type="PROSITE" id="PS00175">
    <property type="entry name" value="PG_MUTASE"/>
    <property type="match status" value="1"/>
</dbReference>
<dbReference type="SUPFAM" id="SSF53254">
    <property type="entry name" value="Phosphoglycerate mutase-like"/>
    <property type="match status" value="1"/>
</dbReference>
<dbReference type="InterPro" id="IPR001345">
    <property type="entry name" value="PG/BPGM_mutase_AS"/>
</dbReference>
<feature type="binding site" evidence="4 6">
    <location>
        <position position="60"/>
    </location>
    <ligand>
        <name>substrate</name>
    </ligand>
</feature>
<comment type="similarity">
    <text evidence="1 4">Belongs to the phosphoglycerate mutase family. BPG-dependent PGAM subfamily.</text>
</comment>
<keyword evidence="2 4" id="KW-0324">Glycolysis</keyword>
<feature type="site" description="Transition state stabilizer" evidence="4 7">
    <location>
        <position position="177"/>
    </location>
</feature>
<dbReference type="GO" id="GO:0006094">
    <property type="term" value="P:gluconeogenesis"/>
    <property type="evidence" value="ECO:0007669"/>
    <property type="project" value="UniProtKB-UniRule"/>
</dbReference>
<dbReference type="InterPro" id="IPR005952">
    <property type="entry name" value="Phosphogly_mut1"/>
</dbReference>
<proteinExistence type="inferred from homology"/>
<dbReference type="Pfam" id="PF00300">
    <property type="entry name" value="His_Phos_1"/>
    <property type="match status" value="1"/>
</dbReference>
<comment type="function">
    <text evidence="4 8">Catalyzes the interconversion of 2-phosphoglycerate and 3-phosphoglycerate.</text>
</comment>
<evidence type="ECO:0000256" key="5">
    <source>
        <dbReference type="PIRSR" id="PIRSR613078-1"/>
    </source>
</evidence>
<dbReference type="NCBIfam" id="TIGR01258">
    <property type="entry name" value="pgm_1"/>
    <property type="match status" value="1"/>
</dbReference>
<feature type="binding site" evidence="4 6">
    <location>
        <begin position="87"/>
        <end position="90"/>
    </location>
    <ligand>
        <name>substrate</name>
    </ligand>
</feature>